<keyword evidence="13" id="KW-1185">Reference proteome</keyword>
<dbReference type="InterPro" id="IPR033248">
    <property type="entry name" value="Transketolase_C"/>
</dbReference>
<accession>A0A8J7U4T3</accession>
<dbReference type="Proteomes" id="UP000664417">
    <property type="component" value="Unassembled WGS sequence"/>
</dbReference>
<comment type="pathway">
    <text evidence="1 10">Metabolic intermediate biosynthesis; 1-deoxy-D-xylulose 5-phosphate biosynthesis; 1-deoxy-D-xylulose 5-phosphate from D-glyceraldehyde 3-phosphate and pyruvate: step 1/1.</text>
</comment>
<keyword evidence="4 10" id="KW-0808">Transferase</keyword>
<dbReference type="SUPFAM" id="SSF52518">
    <property type="entry name" value="Thiamin diphosphate-binding fold (THDP-binding)"/>
    <property type="match status" value="2"/>
</dbReference>
<evidence type="ECO:0000256" key="1">
    <source>
        <dbReference type="ARBA" id="ARBA00004980"/>
    </source>
</evidence>
<dbReference type="InterPro" id="IPR020826">
    <property type="entry name" value="Transketolase_BS"/>
</dbReference>
<dbReference type="InterPro" id="IPR029061">
    <property type="entry name" value="THDP-binding"/>
</dbReference>
<dbReference type="EC" id="2.2.1.7" evidence="10"/>
<evidence type="ECO:0000256" key="7">
    <source>
        <dbReference type="ARBA" id="ARBA00022977"/>
    </source>
</evidence>
<evidence type="ECO:0000259" key="11">
    <source>
        <dbReference type="SMART" id="SM00861"/>
    </source>
</evidence>
<comment type="function">
    <text evidence="10">Catalyzes the acyloin condensation reaction between C atoms 2 and 3 of pyruvate and glyceraldehyde 3-phosphate to yield 1-deoxy-D-xylulose-5-phosphate (DXP).</text>
</comment>
<dbReference type="SUPFAM" id="SSF52922">
    <property type="entry name" value="TK C-terminal domain-like"/>
    <property type="match status" value="1"/>
</dbReference>
<evidence type="ECO:0000256" key="9">
    <source>
        <dbReference type="ARBA" id="ARBA00023229"/>
    </source>
</evidence>
<dbReference type="GO" id="GO:0019288">
    <property type="term" value="P:isopentenyl diphosphate biosynthetic process, methylerythritol 4-phosphate pathway"/>
    <property type="evidence" value="ECO:0007669"/>
    <property type="project" value="TreeGrafter"/>
</dbReference>
<gene>
    <name evidence="10" type="primary">dxs</name>
    <name evidence="12" type="ORF">J3U88_25110</name>
</gene>
<evidence type="ECO:0000256" key="3">
    <source>
        <dbReference type="ARBA" id="ARBA00011738"/>
    </source>
</evidence>
<feature type="binding site" evidence="10">
    <location>
        <position position="75"/>
    </location>
    <ligand>
        <name>thiamine diphosphate</name>
        <dbReference type="ChEBI" id="CHEBI:58937"/>
    </ligand>
</feature>
<reference evidence="12" key="1">
    <citation type="submission" date="2021-03" db="EMBL/GenBank/DDBJ databases">
        <authorList>
            <person name="Wang G."/>
        </authorList>
    </citation>
    <scope>NUCLEOTIDE SEQUENCE</scope>
    <source>
        <strain evidence="12">KCTC 12899</strain>
    </source>
</reference>
<dbReference type="CDD" id="cd02007">
    <property type="entry name" value="TPP_DXS"/>
    <property type="match status" value="1"/>
</dbReference>
<dbReference type="GO" id="GO:0005829">
    <property type="term" value="C:cytosol"/>
    <property type="evidence" value="ECO:0007669"/>
    <property type="project" value="TreeGrafter"/>
</dbReference>
<evidence type="ECO:0000256" key="6">
    <source>
        <dbReference type="ARBA" id="ARBA00022842"/>
    </source>
</evidence>
<comment type="subunit">
    <text evidence="3 10">Homodimer.</text>
</comment>
<dbReference type="SMART" id="SM00861">
    <property type="entry name" value="Transket_pyr"/>
    <property type="match status" value="1"/>
</dbReference>
<comment type="cofactor">
    <cofactor evidence="10">
        <name>thiamine diphosphate</name>
        <dbReference type="ChEBI" id="CHEBI:58937"/>
    </cofactor>
    <text evidence="10">Binds 1 thiamine pyrophosphate per subunit.</text>
</comment>
<dbReference type="GO" id="GO:0008661">
    <property type="term" value="F:1-deoxy-D-xylulose-5-phosphate synthase activity"/>
    <property type="evidence" value="ECO:0007669"/>
    <property type="project" value="UniProtKB-UniRule"/>
</dbReference>
<comment type="caution">
    <text evidence="12">The sequence shown here is derived from an EMBL/GenBank/DDBJ whole genome shotgun (WGS) entry which is preliminary data.</text>
</comment>
<evidence type="ECO:0000256" key="5">
    <source>
        <dbReference type="ARBA" id="ARBA00022723"/>
    </source>
</evidence>
<dbReference type="NCBIfam" id="NF003933">
    <property type="entry name" value="PRK05444.2-2"/>
    <property type="match status" value="1"/>
</dbReference>
<dbReference type="PANTHER" id="PTHR43322">
    <property type="entry name" value="1-D-DEOXYXYLULOSE 5-PHOSPHATE SYNTHASE-RELATED"/>
    <property type="match status" value="1"/>
</dbReference>
<dbReference type="InterPro" id="IPR009014">
    <property type="entry name" value="Transketo_C/PFOR_II"/>
</dbReference>
<protein>
    <recommendedName>
        <fullName evidence="10">1-deoxy-D-xylulose-5-phosphate synthase</fullName>
        <ecNumber evidence="10">2.2.1.7</ecNumber>
    </recommendedName>
    <alternativeName>
        <fullName evidence="10">1-deoxyxylulose-5-phosphate synthase</fullName>
        <shortName evidence="10">DXP synthase</shortName>
        <shortName evidence="10">DXPS</shortName>
    </alternativeName>
</protein>
<evidence type="ECO:0000256" key="8">
    <source>
        <dbReference type="ARBA" id="ARBA00023052"/>
    </source>
</evidence>
<dbReference type="PANTHER" id="PTHR43322:SF5">
    <property type="entry name" value="1-DEOXY-D-XYLULOSE-5-PHOSPHATE SYNTHASE, CHLOROPLASTIC"/>
    <property type="match status" value="1"/>
</dbReference>
<dbReference type="HAMAP" id="MF_00315">
    <property type="entry name" value="DXP_synth"/>
    <property type="match status" value="1"/>
</dbReference>
<feature type="binding site" evidence="10">
    <location>
        <position position="149"/>
    </location>
    <ligand>
        <name>Mg(2+)</name>
        <dbReference type="ChEBI" id="CHEBI:18420"/>
    </ligand>
</feature>
<dbReference type="UniPathway" id="UPA00064">
    <property type="reaction ID" value="UER00091"/>
</dbReference>
<dbReference type="GO" id="GO:0000287">
    <property type="term" value="F:magnesium ion binding"/>
    <property type="evidence" value="ECO:0007669"/>
    <property type="project" value="UniProtKB-UniRule"/>
</dbReference>
<comment type="similarity">
    <text evidence="2 10">Belongs to the transketolase family. DXPS subfamily.</text>
</comment>
<dbReference type="InterPro" id="IPR005477">
    <property type="entry name" value="Dxylulose-5-P_synthase"/>
</dbReference>
<comment type="catalytic activity">
    <reaction evidence="10">
        <text>D-glyceraldehyde 3-phosphate + pyruvate + H(+) = 1-deoxy-D-xylulose 5-phosphate + CO2</text>
        <dbReference type="Rhea" id="RHEA:12605"/>
        <dbReference type="ChEBI" id="CHEBI:15361"/>
        <dbReference type="ChEBI" id="CHEBI:15378"/>
        <dbReference type="ChEBI" id="CHEBI:16526"/>
        <dbReference type="ChEBI" id="CHEBI:57792"/>
        <dbReference type="ChEBI" id="CHEBI:59776"/>
        <dbReference type="EC" id="2.2.1.7"/>
    </reaction>
</comment>
<dbReference type="AlphaFoldDB" id="A0A8J7U4T3"/>
<evidence type="ECO:0000313" key="12">
    <source>
        <dbReference type="EMBL" id="MBO1321783.1"/>
    </source>
</evidence>
<organism evidence="12 13">
    <name type="scientific">Acanthopleuribacter pedis</name>
    <dbReference type="NCBI Taxonomy" id="442870"/>
    <lineage>
        <taxon>Bacteria</taxon>
        <taxon>Pseudomonadati</taxon>
        <taxon>Acidobacteriota</taxon>
        <taxon>Holophagae</taxon>
        <taxon>Acanthopleuribacterales</taxon>
        <taxon>Acanthopleuribacteraceae</taxon>
        <taxon>Acanthopleuribacter</taxon>
    </lineage>
</organism>
<dbReference type="Pfam" id="PF02780">
    <property type="entry name" value="Transketolase_C"/>
    <property type="match status" value="1"/>
</dbReference>
<feature type="binding site" evidence="10">
    <location>
        <begin position="150"/>
        <end position="151"/>
    </location>
    <ligand>
        <name>thiamine diphosphate</name>
        <dbReference type="ChEBI" id="CHEBI:58937"/>
    </ligand>
</feature>
<evidence type="ECO:0000313" key="13">
    <source>
        <dbReference type="Proteomes" id="UP000664417"/>
    </source>
</evidence>
<evidence type="ECO:0000256" key="10">
    <source>
        <dbReference type="HAMAP-Rule" id="MF_00315"/>
    </source>
</evidence>
<keyword evidence="9 10" id="KW-0414">Isoprene biosynthesis</keyword>
<proteinExistence type="inferred from homology"/>
<comment type="cofactor">
    <cofactor evidence="10">
        <name>Mg(2+)</name>
        <dbReference type="ChEBI" id="CHEBI:18420"/>
    </cofactor>
    <text evidence="10">Binds 1 Mg(2+) ion per subunit.</text>
</comment>
<dbReference type="InterPro" id="IPR005475">
    <property type="entry name" value="Transketolase-like_Pyr-bd"/>
</dbReference>
<dbReference type="GO" id="GO:0016114">
    <property type="term" value="P:terpenoid biosynthetic process"/>
    <property type="evidence" value="ECO:0007669"/>
    <property type="project" value="UniProtKB-UniRule"/>
</dbReference>
<dbReference type="RefSeq" id="WP_207861755.1">
    <property type="nucleotide sequence ID" value="NZ_JAFREP010000027.1"/>
</dbReference>
<dbReference type="GO" id="GO:0009228">
    <property type="term" value="P:thiamine biosynthetic process"/>
    <property type="evidence" value="ECO:0007669"/>
    <property type="project" value="UniProtKB-UniRule"/>
</dbReference>
<name>A0A8J7U4T3_9BACT</name>
<evidence type="ECO:0000256" key="2">
    <source>
        <dbReference type="ARBA" id="ARBA00011081"/>
    </source>
</evidence>
<comment type="caution">
    <text evidence="10">Lacks conserved residue(s) required for the propagation of feature annotation.</text>
</comment>
<keyword evidence="8 10" id="KW-0786">Thiamine pyrophosphate</keyword>
<feature type="domain" description="Transketolase-like pyrimidine-binding" evidence="11">
    <location>
        <begin position="329"/>
        <end position="492"/>
    </location>
</feature>
<feature type="binding site" evidence="10">
    <location>
        <position position="380"/>
    </location>
    <ligand>
        <name>thiamine diphosphate</name>
        <dbReference type="ChEBI" id="CHEBI:58937"/>
    </ligand>
</feature>
<dbReference type="PROSITE" id="PS00802">
    <property type="entry name" value="TRANSKETOLASE_2"/>
    <property type="match status" value="1"/>
</dbReference>
<feature type="binding site" evidence="10">
    <location>
        <position position="297"/>
    </location>
    <ligand>
        <name>thiamine diphosphate</name>
        <dbReference type="ChEBI" id="CHEBI:58937"/>
    </ligand>
</feature>
<keyword evidence="5 10" id="KW-0479">Metal-binding</keyword>
<dbReference type="Pfam" id="PF13292">
    <property type="entry name" value="DXP_synthase_N"/>
    <property type="match status" value="1"/>
</dbReference>
<feature type="binding site" evidence="10">
    <location>
        <position position="179"/>
    </location>
    <ligand>
        <name>thiamine diphosphate</name>
        <dbReference type="ChEBI" id="CHEBI:58937"/>
    </ligand>
</feature>
<dbReference type="Gene3D" id="3.40.50.970">
    <property type="match status" value="2"/>
</dbReference>
<dbReference type="NCBIfam" id="TIGR00204">
    <property type="entry name" value="dxs"/>
    <property type="match status" value="1"/>
</dbReference>
<dbReference type="CDD" id="cd07033">
    <property type="entry name" value="TPP_PYR_DXS_TK_like"/>
    <property type="match status" value="1"/>
</dbReference>
<keyword evidence="7 10" id="KW-0784">Thiamine biosynthesis</keyword>
<keyword evidence="6 10" id="KW-0460">Magnesium</keyword>
<dbReference type="Gene3D" id="3.40.50.920">
    <property type="match status" value="1"/>
</dbReference>
<dbReference type="GO" id="GO:0030976">
    <property type="term" value="F:thiamine pyrophosphate binding"/>
    <property type="evidence" value="ECO:0007669"/>
    <property type="project" value="UniProtKB-UniRule"/>
</dbReference>
<sequence>MSDLLDRINSPEDLKLLPREQLPQLAEELRAFIKDFTNTTGGHIGSGMGVVELTIALHYLFEFKQQDHLIFDVGHQCYPHKILTGRRDQMGTIRQKGGLSGFPDPHESPYDRVKTGHGGTSLNTAVGMAMALRNRGEQADRKVVAMLGDAGLQEGSALEALNYAGVFDDLPLIIVLNDNEHGIGPSVGAFMKYFSKVRSGTIYRAAKGNFKRLTKMMESASPFFGKFTYDVADRLKSSIHGLVPVIAPGFLFEALGYFYYGPIDGHDFPTLLEALEDCKSFRRPVVLHCITTKGKGYSYKQDRLAYHAGKPCKSITAHLPAEFSAQGGPAYTDVFVDEMMRLAEEDKDVVAITAAMLEGTGLVKFRDKFPDRVYDVGMAEQHAVGMAQGLALAGQKPICAVYSTFMQRSVDQIFQELALINTPVVMCLDRAGLVGPDGATHNGVFDITYCRMFPNMTVMAPRDGGELRQMMRLAVNHPGPTAIRFPRTRTPMESAELPRLPFKVGESEQLRDGNHGCLLAYGTMVYMALDVAGEIYSRYGIELAVINARFAKPLDAKMIARECARQPVVFTLEDHNLAGGFGAAVLEHANQNQLDAGKIEMFGIGDVFIDHGQRVEALAMAGLDVPTLIKRVEQRLGLKKEAVGNAEPAAKIKPRVLTH</sequence>
<dbReference type="EMBL" id="JAFREP010000027">
    <property type="protein sequence ID" value="MBO1321783.1"/>
    <property type="molecule type" value="Genomic_DNA"/>
</dbReference>
<feature type="binding site" evidence="10">
    <location>
        <position position="179"/>
    </location>
    <ligand>
        <name>Mg(2+)</name>
        <dbReference type="ChEBI" id="CHEBI:18420"/>
    </ligand>
</feature>
<evidence type="ECO:0000256" key="4">
    <source>
        <dbReference type="ARBA" id="ARBA00022679"/>
    </source>
</evidence>
<dbReference type="Pfam" id="PF02779">
    <property type="entry name" value="Transket_pyr"/>
    <property type="match status" value="1"/>
</dbReference>